<comment type="caution">
    <text evidence="3">The sequence shown here is derived from an EMBL/GenBank/DDBJ whole genome shotgun (WGS) entry which is preliminary data.</text>
</comment>
<evidence type="ECO:0000259" key="1">
    <source>
        <dbReference type="Pfam" id="PF13349"/>
    </source>
</evidence>
<dbReference type="EMBL" id="JACEIO010000010">
    <property type="protein sequence ID" value="MBA4536712.1"/>
    <property type="molecule type" value="Genomic_DNA"/>
</dbReference>
<dbReference type="Proteomes" id="UP000570010">
    <property type="component" value="Unassembled WGS sequence"/>
</dbReference>
<organism evidence="3 4">
    <name type="scientific">Bacillus aquiflavi</name>
    <dbReference type="NCBI Taxonomy" id="2672567"/>
    <lineage>
        <taxon>Bacteria</taxon>
        <taxon>Bacillati</taxon>
        <taxon>Bacillota</taxon>
        <taxon>Bacilli</taxon>
        <taxon>Bacillales</taxon>
        <taxon>Bacillaceae</taxon>
        <taxon>Bacillus</taxon>
    </lineage>
</organism>
<dbReference type="AlphaFoldDB" id="A0A6B3VS48"/>
<sequence length="311" mass="33927">MKTMINVALTVLLIGMIGVVITFNAFGKEDYNEEKVIHNDQIENIQIETDSTDIIFIPTTGKKITLQLKGKLSKKIKNVYKLEVEERENELNVIVDRKNKFTFGNMVDSIKLYVEVPQKLYETISLKTTSGDMKVEEIKGKEISLKANSGEINIQDGTAENSLNIKATSGDITMTDIQGKTLNIKANSGGIIAKNQAAIDSEFTTTSGDIELENITGNIEVTSSSGSSKIENEEVSGDIVAHATSGDVMVTYSKKPASLEVDFRGSSGEGVIDMDGFMYEEKAEDVIIGKIGDGVNKIRVRTSSGDFYLGN</sequence>
<gene>
    <name evidence="3" type="ORF">G4D64_05990</name>
    <name evidence="2" type="ORF">H1Z61_06020</name>
</gene>
<dbReference type="Pfam" id="PF13349">
    <property type="entry name" value="DUF4097"/>
    <property type="match status" value="1"/>
</dbReference>
<dbReference type="Gene3D" id="2.160.20.120">
    <property type="match status" value="1"/>
</dbReference>
<dbReference type="RefSeq" id="WP_163241157.1">
    <property type="nucleotide sequence ID" value="NZ_CP082780.1"/>
</dbReference>
<reference evidence="2 5" key="2">
    <citation type="submission" date="2020-07" db="EMBL/GenBank/DDBJ databases">
        <authorList>
            <person name="Feng H."/>
        </authorList>
    </citation>
    <scope>NUCLEOTIDE SEQUENCE [LARGE SCALE GENOMIC DNA]</scope>
    <source>
        <strain evidence="5">s-12</strain>
        <strain evidence="2">S-12</strain>
    </source>
</reference>
<dbReference type="InterPro" id="IPR025164">
    <property type="entry name" value="Toastrack_DUF4097"/>
</dbReference>
<reference evidence="3 4" key="1">
    <citation type="submission" date="2020-02" db="EMBL/GenBank/DDBJ databases">
        <title>Bacillus aquiflavi sp. nov., isolated from yellow water of strong flavor Chinese baijiu in Yibin region of China.</title>
        <authorList>
            <person name="Xie J."/>
        </authorList>
    </citation>
    <scope>NUCLEOTIDE SEQUENCE [LARGE SCALE GENOMIC DNA]</scope>
    <source>
        <strain evidence="3 4">3H-10</strain>
    </source>
</reference>
<evidence type="ECO:0000313" key="2">
    <source>
        <dbReference type="EMBL" id="MBA4536712.1"/>
    </source>
</evidence>
<dbReference type="PANTHER" id="PTHR34094">
    <property type="match status" value="1"/>
</dbReference>
<feature type="domain" description="DUF4097" evidence="1">
    <location>
        <begin position="42"/>
        <end position="307"/>
    </location>
</feature>
<dbReference type="EMBL" id="JAAIWN010000010">
    <property type="protein sequence ID" value="NEY81080.1"/>
    <property type="molecule type" value="Genomic_DNA"/>
</dbReference>
<evidence type="ECO:0000313" key="4">
    <source>
        <dbReference type="Proteomes" id="UP000472971"/>
    </source>
</evidence>
<dbReference type="Proteomes" id="UP000472971">
    <property type="component" value="Unassembled WGS sequence"/>
</dbReference>
<proteinExistence type="predicted"/>
<accession>A0A6B3VS48</accession>
<keyword evidence="4" id="KW-1185">Reference proteome</keyword>
<protein>
    <submittedName>
        <fullName evidence="3">DUF4097 domain-containing protein</fullName>
    </submittedName>
    <submittedName>
        <fullName evidence="2">DUF4097 family beta strand repeat protein</fullName>
    </submittedName>
</protein>
<evidence type="ECO:0000313" key="5">
    <source>
        <dbReference type="Proteomes" id="UP000570010"/>
    </source>
</evidence>
<name>A0A6B3VS48_9BACI</name>
<dbReference type="PANTHER" id="PTHR34094:SF1">
    <property type="entry name" value="PROTEIN FAM185A"/>
    <property type="match status" value="1"/>
</dbReference>
<evidence type="ECO:0000313" key="3">
    <source>
        <dbReference type="EMBL" id="NEY81080.1"/>
    </source>
</evidence>